<dbReference type="EMBL" id="JAMQBK010000113">
    <property type="protein sequence ID" value="MCM2374931.1"/>
    <property type="molecule type" value="Genomic_DNA"/>
</dbReference>
<dbReference type="Pfam" id="PF08681">
    <property type="entry name" value="TacA1"/>
    <property type="match status" value="1"/>
</dbReference>
<proteinExistence type="inferred from homology"/>
<reference evidence="3 4" key="1">
    <citation type="journal article" date="2022" name="Syst. Appl. Microbiol.">
        <title>Rhodopirellula aestuarii sp. nov., a novel member of the genus Rhodopirellula isolated from brackish sediments collected in the Tagus River estuary, Portugal.</title>
        <authorList>
            <person name="Vitorino I.R."/>
            <person name="Klimek D."/>
            <person name="Calusinska M."/>
            <person name="Lobo-da-Cunha A."/>
            <person name="Vasconcelos V."/>
            <person name="Lage O.M."/>
        </authorList>
    </citation>
    <scope>NUCLEOTIDE SEQUENCE [LARGE SCALE GENOMIC DNA]</scope>
    <source>
        <strain evidence="3 4">ICT_H3.1</strain>
    </source>
</reference>
<dbReference type="Gene3D" id="1.20.5.780">
    <property type="entry name" value="Single helix bin"/>
    <property type="match status" value="1"/>
</dbReference>
<accession>A0ABT0UDT9</accession>
<keyword evidence="1" id="KW-1277">Toxin-antitoxin system</keyword>
<sequence>MANAETKSARIETRVSAEQKEMIERAAAYVGRTVSEFVLGNVEQAAKAVIDEHEKMKLDRQQSKALVESLLAPVSPNKTLRSAARDHRKRVTSR</sequence>
<organism evidence="3 4">
    <name type="scientific">Aporhodopirellula aestuarii</name>
    <dbReference type="NCBI Taxonomy" id="2950107"/>
    <lineage>
        <taxon>Bacteria</taxon>
        <taxon>Pseudomonadati</taxon>
        <taxon>Planctomycetota</taxon>
        <taxon>Planctomycetia</taxon>
        <taxon>Pirellulales</taxon>
        <taxon>Pirellulaceae</taxon>
        <taxon>Aporhodopirellula</taxon>
    </lineage>
</organism>
<comment type="similarity">
    <text evidence="2">Belongs to the TacA antitoxin family.</text>
</comment>
<evidence type="ECO:0000256" key="1">
    <source>
        <dbReference type="ARBA" id="ARBA00022649"/>
    </source>
</evidence>
<dbReference type="Proteomes" id="UP001202961">
    <property type="component" value="Unassembled WGS sequence"/>
</dbReference>
<gene>
    <name evidence="3" type="ORF">NB063_30280</name>
</gene>
<comment type="caution">
    <text evidence="3">The sequence shown here is derived from an EMBL/GenBank/DDBJ whole genome shotgun (WGS) entry which is preliminary data.</text>
</comment>
<dbReference type="PANTHER" id="PTHR35401:SF2">
    <property type="entry name" value="ABC-TYPE TRANSPORT SYSTEM"/>
    <property type="match status" value="1"/>
</dbReference>
<dbReference type="InterPro" id="IPR014795">
    <property type="entry name" value="TacA_1-like"/>
</dbReference>
<dbReference type="RefSeq" id="WP_250933236.1">
    <property type="nucleotide sequence ID" value="NZ_JAMQBK010000113.1"/>
</dbReference>
<evidence type="ECO:0000313" key="3">
    <source>
        <dbReference type="EMBL" id="MCM2374931.1"/>
    </source>
</evidence>
<dbReference type="InterPro" id="IPR010985">
    <property type="entry name" value="Ribbon_hlx_hlx"/>
</dbReference>
<dbReference type="SUPFAM" id="SSF47598">
    <property type="entry name" value="Ribbon-helix-helix"/>
    <property type="match status" value="1"/>
</dbReference>
<keyword evidence="4" id="KW-1185">Reference proteome</keyword>
<protein>
    <submittedName>
        <fullName evidence="3">DUF1778 domain-containing protein</fullName>
    </submittedName>
</protein>
<evidence type="ECO:0000256" key="2">
    <source>
        <dbReference type="ARBA" id="ARBA00049988"/>
    </source>
</evidence>
<dbReference type="PANTHER" id="PTHR35401">
    <property type="entry name" value="COPG FAMILY HELIX-TURN-HELIX PROTEIN-RELATED-RELATED"/>
    <property type="match status" value="1"/>
</dbReference>
<name>A0ABT0UDT9_9BACT</name>
<evidence type="ECO:0000313" key="4">
    <source>
        <dbReference type="Proteomes" id="UP001202961"/>
    </source>
</evidence>